<dbReference type="AlphaFoldDB" id="A0A9X1IES5"/>
<evidence type="ECO:0000313" key="2">
    <source>
        <dbReference type="Proteomes" id="UP001139311"/>
    </source>
</evidence>
<proteinExistence type="predicted"/>
<dbReference type="RefSeq" id="WP_226609334.1">
    <property type="nucleotide sequence ID" value="NZ_JAJAQI010000022.1"/>
</dbReference>
<evidence type="ECO:0000313" key="1">
    <source>
        <dbReference type="EMBL" id="MCB4823082.1"/>
    </source>
</evidence>
<name>A0A9X1IES5_9PROT</name>
<reference evidence="1" key="1">
    <citation type="submission" date="2021-10" db="EMBL/GenBank/DDBJ databases">
        <title>Roseicella aerolatum sp. nov., isolated from aerosols of e-waste dismantling site.</title>
        <authorList>
            <person name="Qin T."/>
        </authorList>
    </citation>
    <scope>NUCLEOTIDE SEQUENCE</scope>
    <source>
        <strain evidence="1">GB24</strain>
    </source>
</reference>
<comment type="caution">
    <text evidence="1">The sequence shown here is derived from an EMBL/GenBank/DDBJ whole genome shotgun (WGS) entry which is preliminary data.</text>
</comment>
<sequence length="49" mass="5135">MEGWMGKWRRSLALALSEGIPWHSAKAAVVVGSVLNLINKGTPCSAGPS</sequence>
<dbReference type="Proteomes" id="UP001139311">
    <property type="component" value="Unassembled WGS sequence"/>
</dbReference>
<accession>A0A9X1IES5</accession>
<protein>
    <submittedName>
        <fullName evidence="1">Uncharacterized protein</fullName>
    </submittedName>
</protein>
<keyword evidence="2" id="KW-1185">Reference proteome</keyword>
<organism evidence="1 2">
    <name type="scientific">Roseicella aerolata</name>
    <dbReference type="NCBI Taxonomy" id="2883479"/>
    <lineage>
        <taxon>Bacteria</taxon>
        <taxon>Pseudomonadati</taxon>
        <taxon>Pseudomonadota</taxon>
        <taxon>Alphaproteobacteria</taxon>
        <taxon>Acetobacterales</taxon>
        <taxon>Roseomonadaceae</taxon>
        <taxon>Roseicella</taxon>
    </lineage>
</organism>
<dbReference type="EMBL" id="JAJAQI010000022">
    <property type="protein sequence ID" value="MCB4823082.1"/>
    <property type="molecule type" value="Genomic_DNA"/>
</dbReference>
<gene>
    <name evidence="1" type="ORF">LHA35_15205</name>
</gene>